<evidence type="ECO:0000313" key="2">
    <source>
        <dbReference type="EMBL" id="KAH7120814.1"/>
    </source>
</evidence>
<proteinExistence type="predicted"/>
<feature type="region of interest" description="Disordered" evidence="1">
    <location>
        <begin position="388"/>
        <end position="412"/>
    </location>
</feature>
<dbReference type="EMBL" id="JAGMWT010000010">
    <property type="protein sequence ID" value="KAH7120814.1"/>
    <property type="molecule type" value="Genomic_DNA"/>
</dbReference>
<sequence>MEASSRTPSLQAPPKTNPLSPLELLPPEIRLQIYEYLGFPPSSKRLWLHPWNGIHCFPRTKIMSIHRPAPESRDEWIHDLMKLTAITFYDPFCRSTGATATILRVGQQSENVRRIPRAGKAGQVKVLIERKCEEGCVYCRRVGKWMPFEVGMMGVNRRIHGELCGMLYGGVVVEFRFELSERAVHFSRDFWEKHGRKYWGGYAHMGTHPAPLAISAHTFLHFTSIFLSPLIGTIHETKTPSHTRYYYTRVVRRQADSIRFLARHCPNLVRLKYTPHIVAIKTCKRYQLLDWIGSAYELLVRKCTELRELEVSCGQYYGRCGCSTRDPTPTNGDIKICETYGLSGSGERGEEDVERVGRWVRETVLRMRLKRDLLVECTNGLWNKPGPGVYHGKRSGGTSHGLVTPREVGEKG</sequence>
<protein>
    <submittedName>
        <fullName evidence="2">Uncharacterized protein</fullName>
    </submittedName>
</protein>
<feature type="region of interest" description="Disordered" evidence="1">
    <location>
        <begin position="1"/>
        <end position="21"/>
    </location>
</feature>
<organism evidence="2 3">
    <name type="scientific">Dendryphion nanum</name>
    <dbReference type="NCBI Taxonomy" id="256645"/>
    <lineage>
        <taxon>Eukaryota</taxon>
        <taxon>Fungi</taxon>
        <taxon>Dikarya</taxon>
        <taxon>Ascomycota</taxon>
        <taxon>Pezizomycotina</taxon>
        <taxon>Dothideomycetes</taxon>
        <taxon>Pleosporomycetidae</taxon>
        <taxon>Pleosporales</taxon>
        <taxon>Torulaceae</taxon>
        <taxon>Dendryphion</taxon>
    </lineage>
</organism>
<name>A0A9P9IIJ3_9PLEO</name>
<dbReference type="OrthoDB" id="3736456at2759"/>
<comment type="caution">
    <text evidence="2">The sequence shown here is derived from an EMBL/GenBank/DDBJ whole genome shotgun (WGS) entry which is preliminary data.</text>
</comment>
<accession>A0A9P9IIJ3</accession>
<feature type="compositionally biased region" description="Polar residues" evidence="1">
    <location>
        <begin position="1"/>
        <end position="10"/>
    </location>
</feature>
<evidence type="ECO:0000313" key="3">
    <source>
        <dbReference type="Proteomes" id="UP000700596"/>
    </source>
</evidence>
<dbReference type="AlphaFoldDB" id="A0A9P9IIJ3"/>
<dbReference type="Proteomes" id="UP000700596">
    <property type="component" value="Unassembled WGS sequence"/>
</dbReference>
<evidence type="ECO:0000256" key="1">
    <source>
        <dbReference type="SAM" id="MobiDB-lite"/>
    </source>
</evidence>
<reference evidence="2" key="1">
    <citation type="journal article" date="2021" name="Nat. Commun.">
        <title>Genetic determinants of endophytism in the Arabidopsis root mycobiome.</title>
        <authorList>
            <person name="Mesny F."/>
            <person name="Miyauchi S."/>
            <person name="Thiergart T."/>
            <person name="Pickel B."/>
            <person name="Atanasova L."/>
            <person name="Karlsson M."/>
            <person name="Huettel B."/>
            <person name="Barry K.W."/>
            <person name="Haridas S."/>
            <person name="Chen C."/>
            <person name="Bauer D."/>
            <person name="Andreopoulos W."/>
            <person name="Pangilinan J."/>
            <person name="LaButti K."/>
            <person name="Riley R."/>
            <person name="Lipzen A."/>
            <person name="Clum A."/>
            <person name="Drula E."/>
            <person name="Henrissat B."/>
            <person name="Kohler A."/>
            <person name="Grigoriev I.V."/>
            <person name="Martin F.M."/>
            <person name="Hacquard S."/>
        </authorList>
    </citation>
    <scope>NUCLEOTIDE SEQUENCE</scope>
    <source>
        <strain evidence="2">MPI-CAGE-CH-0243</strain>
    </source>
</reference>
<gene>
    <name evidence="2" type="ORF">B0J11DRAFT_532606</name>
</gene>
<keyword evidence="3" id="KW-1185">Reference proteome</keyword>